<protein>
    <submittedName>
        <fullName evidence="13">Alcohol oxidase</fullName>
    </submittedName>
</protein>
<evidence type="ECO:0000313" key="14">
    <source>
        <dbReference type="Proteomes" id="UP000077266"/>
    </source>
</evidence>
<dbReference type="PIRSF" id="PIRSF000137">
    <property type="entry name" value="Alcohol_oxidase"/>
    <property type="match status" value="1"/>
</dbReference>
<proteinExistence type="inferred from homology"/>
<dbReference type="SUPFAM" id="SSF51905">
    <property type="entry name" value="FAD/NAD(P)-binding domain"/>
    <property type="match status" value="1"/>
</dbReference>
<dbReference type="STRING" id="1314781.A0A165F6Z0"/>
<reference evidence="13 14" key="1">
    <citation type="journal article" date="2016" name="Mol. Biol. Evol.">
        <title>Comparative Genomics of Early-Diverging Mushroom-Forming Fungi Provides Insights into the Origins of Lignocellulose Decay Capabilities.</title>
        <authorList>
            <person name="Nagy L.G."/>
            <person name="Riley R."/>
            <person name="Tritt A."/>
            <person name="Adam C."/>
            <person name="Daum C."/>
            <person name="Floudas D."/>
            <person name="Sun H."/>
            <person name="Yadav J.S."/>
            <person name="Pangilinan J."/>
            <person name="Larsson K.H."/>
            <person name="Matsuura K."/>
            <person name="Barry K."/>
            <person name="Labutti K."/>
            <person name="Kuo R."/>
            <person name="Ohm R.A."/>
            <person name="Bhattacharya S.S."/>
            <person name="Shirouzu T."/>
            <person name="Yoshinaga Y."/>
            <person name="Martin F.M."/>
            <person name="Grigoriev I.V."/>
            <person name="Hibbett D.S."/>
        </authorList>
    </citation>
    <scope>NUCLEOTIDE SEQUENCE [LARGE SCALE GENOMIC DNA]</scope>
    <source>
        <strain evidence="13 14">HHB12029</strain>
    </source>
</reference>
<keyword evidence="3 9" id="KW-0285">Flavoprotein</keyword>
<feature type="chain" id="PRO_5007857638" evidence="10">
    <location>
        <begin position="18"/>
        <end position="595"/>
    </location>
</feature>
<dbReference type="InterPro" id="IPR027424">
    <property type="entry name" value="Glucose_Oxidase_domain_2"/>
</dbReference>
<dbReference type="Gene3D" id="3.30.560.10">
    <property type="entry name" value="Glucose Oxidase, domain 3"/>
    <property type="match status" value="1"/>
</dbReference>
<evidence type="ECO:0000256" key="4">
    <source>
        <dbReference type="ARBA" id="ARBA00022729"/>
    </source>
</evidence>
<dbReference type="Pfam" id="PF00732">
    <property type="entry name" value="GMC_oxred_N"/>
    <property type="match status" value="1"/>
</dbReference>
<dbReference type="Gene3D" id="3.50.50.60">
    <property type="entry name" value="FAD/NAD(P)-binding domain"/>
    <property type="match status" value="1"/>
</dbReference>
<feature type="signal peptide" evidence="10">
    <location>
        <begin position="1"/>
        <end position="17"/>
    </location>
</feature>
<dbReference type="PANTHER" id="PTHR11552:SF201">
    <property type="entry name" value="GLUCOSE-METHANOL-CHOLINE OXIDOREDUCTASE N-TERMINAL DOMAIN-CONTAINING PROTEIN"/>
    <property type="match status" value="1"/>
</dbReference>
<dbReference type="OrthoDB" id="269227at2759"/>
<evidence type="ECO:0000256" key="9">
    <source>
        <dbReference type="RuleBase" id="RU003968"/>
    </source>
</evidence>
<feature type="binding site" evidence="8">
    <location>
        <position position="260"/>
    </location>
    <ligand>
        <name>FAD</name>
        <dbReference type="ChEBI" id="CHEBI:57692"/>
    </ligand>
</feature>
<evidence type="ECO:0000256" key="1">
    <source>
        <dbReference type="ARBA" id="ARBA00001974"/>
    </source>
</evidence>
<evidence type="ECO:0000259" key="12">
    <source>
        <dbReference type="PROSITE" id="PS00624"/>
    </source>
</evidence>
<dbReference type="AlphaFoldDB" id="A0A165F6Z0"/>
<dbReference type="GO" id="GO:0050660">
    <property type="term" value="F:flavin adenine dinucleotide binding"/>
    <property type="evidence" value="ECO:0007669"/>
    <property type="project" value="InterPro"/>
</dbReference>
<comment type="similarity">
    <text evidence="2 9">Belongs to the GMC oxidoreductase family.</text>
</comment>
<accession>A0A165F6Z0</accession>
<feature type="domain" description="Glucose-methanol-choline oxidoreductase N-terminal" evidence="11">
    <location>
        <begin position="100"/>
        <end position="123"/>
    </location>
</feature>
<evidence type="ECO:0000256" key="3">
    <source>
        <dbReference type="ARBA" id="ARBA00022630"/>
    </source>
</evidence>
<evidence type="ECO:0000259" key="11">
    <source>
        <dbReference type="PROSITE" id="PS00623"/>
    </source>
</evidence>
<evidence type="ECO:0000256" key="5">
    <source>
        <dbReference type="ARBA" id="ARBA00022827"/>
    </source>
</evidence>
<keyword evidence="4 10" id="KW-0732">Signal</keyword>
<evidence type="ECO:0000256" key="2">
    <source>
        <dbReference type="ARBA" id="ARBA00010790"/>
    </source>
</evidence>
<evidence type="ECO:0000256" key="8">
    <source>
        <dbReference type="PIRSR" id="PIRSR000137-2"/>
    </source>
</evidence>
<dbReference type="PANTHER" id="PTHR11552">
    <property type="entry name" value="GLUCOSE-METHANOL-CHOLINE GMC OXIDOREDUCTASE"/>
    <property type="match status" value="1"/>
</dbReference>
<name>A0A165F6Z0_EXIGL</name>
<evidence type="ECO:0000256" key="7">
    <source>
        <dbReference type="PIRSR" id="PIRSR000137-1"/>
    </source>
</evidence>
<dbReference type="PROSITE" id="PS00623">
    <property type="entry name" value="GMC_OXRED_1"/>
    <property type="match status" value="1"/>
</dbReference>
<keyword evidence="6" id="KW-0560">Oxidoreductase</keyword>
<dbReference type="SUPFAM" id="SSF54373">
    <property type="entry name" value="FAD-linked reductases, C-terminal domain"/>
    <property type="match status" value="1"/>
</dbReference>
<sequence>MFLLSAVVLLGAHAVSASVTTNVALASNQTFDYIVVGGGLTGIVVAARLAENSSVSVLLIEAGADNRNDPRVYDIHKYGEAFNSELDWGWTTEKGGMRSGKTLGGGSSINGATWTRGSAAQYDAWQSLLESSEKSLGWNWADLFSYMKKAETFSAPNTDQRSKGANSVAGFHGTTGPVQVTFPDTMYGGNHQKFFQQTVTNITGLPLSADLNGGEPNCVSFVPNNLNWHDSDHRSSSAAAYLTPVEPRRAKWTTLTTYQVTKLVFSSTQVPVTVSGVQFKKTDGSGGTFTANARKEVILAAGAIQTPTLLQLSGIGDPTHLKSLGITPVVNLPTVGKNLQEQPMSQFGSTSSSKVTGTGPNDVIAYPNLKQLFGSQATNASNTIKNSISAWASSQAGSALSSDALKTILQTQADYILNRNAPLVEIFYSTAHPNDIGLLMWTLLPFSRGAVKINSTNPLAKPTIRVNFFSVDFDMKVHTAGARLARRILNTAPLSTLSTGEATPGSAVPGGNSATDAAWQSWIKQKFLAVSHPIGTAAMMRRSLGGVVDARLRVYDTKNLRVVDASVMPLQISGHLSSTLFGIAEKAAALIKSNA</sequence>
<gene>
    <name evidence="13" type="ORF">EXIGLDRAFT_651098</name>
</gene>
<keyword evidence="5 8" id="KW-0274">FAD</keyword>
<feature type="active site" description="Proton donor" evidence="7">
    <location>
        <position position="532"/>
    </location>
</feature>
<organism evidence="13 14">
    <name type="scientific">Exidia glandulosa HHB12029</name>
    <dbReference type="NCBI Taxonomy" id="1314781"/>
    <lineage>
        <taxon>Eukaryota</taxon>
        <taxon>Fungi</taxon>
        <taxon>Dikarya</taxon>
        <taxon>Basidiomycota</taxon>
        <taxon>Agaricomycotina</taxon>
        <taxon>Agaricomycetes</taxon>
        <taxon>Auriculariales</taxon>
        <taxon>Exidiaceae</taxon>
        <taxon>Exidia</taxon>
    </lineage>
</organism>
<dbReference type="InterPro" id="IPR007867">
    <property type="entry name" value="GMC_OxRtase_C"/>
</dbReference>
<evidence type="ECO:0000313" key="13">
    <source>
        <dbReference type="EMBL" id="KZV88494.1"/>
    </source>
</evidence>
<dbReference type="InterPro" id="IPR000172">
    <property type="entry name" value="GMC_OxRdtase_N"/>
</dbReference>
<feature type="active site" description="Proton acceptor" evidence="7">
    <location>
        <position position="575"/>
    </location>
</feature>
<evidence type="ECO:0000256" key="10">
    <source>
        <dbReference type="SAM" id="SignalP"/>
    </source>
</evidence>
<comment type="cofactor">
    <cofactor evidence="1 8">
        <name>FAD</name>
        <dbReference type="ChEBI" id="CHEBI:57692"/>
    </cofactor>
</comment>
<dbReference type="InParanoid" id="A0A165F6Z0"/>
<feature type="domain" description="Glucose-methanol-choline oxidoreductase N-terminal" evidence="12">
    <location>
        <begin position="302"/>
        <end position="316"/>
    </location>
</feature>
<dbReference type="GO" id="GO:0016614">
    <property type="term" value="F:oxidoreductase activity, acting on CH-OH group of donors"/>
    <property type="evidence" value="ECO:0007669"/>
    <property type="project" value="InterPro"/>
</dbReference>
<dbReference type="Proteomes" id="UP000077266">
    <property type="component" value="Unassembled WGS sequence"/>
</dbReference>
<dbReference type="InterPro" id="IPR036188">
    <property type="entry name" value="FAD/NAD-bd_sf"/>
</dbReference>
<evidence type="ECO:0000256" key="6">
    <source>
        <dbReference type="ARBA" id="ARBA00023002"/>
    </source>
</evidence>
<keyword evidence="14" id="KW-1185">Reference proteome</keyword>
<dbReference type="PROSITE" id="PS00624">
    <property type="entry name" value="GMC_OXRED_2"/>
    <property type="match status" value="1"/>
</dbReference>
<dbReference type="Gene3D" id="4.10.450.10">
    <property type="entry name" value="Glucose Oxidase, domain 2"/>
    <property type="match status" value="1"/>
</dbReference>
<dbReference type="InterPro" id="IPR012132">
    <property type="entry name" value="GMC_OxRdtase"/>
</dbReference>
<dbReference type="EMBL" id="KV426099">
    <property type="protein sequence ID" value="KZV88494.1"/>
    <property type="molecule type" value="Genomic_DNA"/>
</dbReference>
<dbReference type="Pfam" id="PF05199">
    <property type="entry name" value="GMC_oxred_C"/>
    <property type="match status" value="1"/>
</dbReference>